<dbReference type="AlphaFoldDB" id="A0A8J3MUG2"/>
<accession>A0A8J3MUG2</accession>
<gene>
    <name evidence="1" type="ORF">KSX_50490</name>
</gene>
<evidence type="ECO:0000313" key="2">
    <source>
        <dbReference type="Proteomes" id="UP000612362"/>
    </source>
</evidence>
<sequence length="162" mass="18272">MSMEKMKYVQARTMLLEQITFALQNDERFVAAWLTGSFGRSEETWLSDLDLSVVVSDASSASLCATPWQSGAKTTEERLALFKQFGTPGIIFERKNHANQIDGILTNVVYQESAQSVDWMLIPQAKAHREHASFLLFDKVGLPEPSVPEPESLEQRIERLLP</sequence>
<dbReference type="InterPro" id="IPR043519">
    <property type="entry name" value="NT_sf"/>
</dbReference>
<dbReference type="Gene3D" id="3.30.460.10">
    <property type="entry name" value="Beta Polymerase, domain 2"/>
    <property type="match status" value="1"/>
</dbReference>
<dbReference type="EMBL" id="BNJF01000002">
    <property type="protein sequence ID" value="GHO46886.1"/>
    <property type="molecule type" value="Genomic_DNA"/>
</dbReference>
<dbReference type="RefSeq" id="WP_220196230.1">
    <property type="nucleotide sequence ID" value="NZ_BNJF01000002.1"/>
</dbReference>
<proteinExistence type="predicted"/>
<evidence type="ECO:0008006" key="3">
    <source>
        <dbReference type="Google" id="ProtNLM"/>
    </source>
</evidence>
<dbReference type="Proteomes" id="UP000612362">
    <property type="component" value="Unassembled WGS sequence"/>
</dbReference>
<dbReference type="SUPFAM" id="SSF81301">
    <property type="entry name" value="Nucleotidyltransferase"/>
    <property type="match status" value="1"/>
</dbReference>
<reference evidence="1" key="1">
    <citation type="submission" date="2020-10" db="EMBL/GenBank/DDBJ databases">
        <title>Taxonomic study of unclassified bacteria belonging to the class Ktedonobacteria.</title>
        <authorList>
            <person name="Yabe S."/>
            <person name="Wang C.M."/>
            <person name="Zheng Y."/>
            <person name="Sakai Y."/>
            <person name="Cavaletti L."/>
            <person name="Monciardini P."/>
            <person name="Donadio S."/>
        </authorList>
    </citation>
    <scope>NUCLEOTIDE SEQUENCE</scope>
    <source>
        <strain evidence="1">SOSP1-1</strain>
    </source>
</reference>
<name>A0A8J3MUG2_9CHLR</name>
<keyword evidence="2" id="KW-1185">Reference proteome</keyword>
<protein>
    <recommendedName>
        <fullName evidence="3">Polymerase beta nucleotidyltransferase domain-containing protein</fullName>
    </recommendedName>
</protein>
<comment type="caution">
    <text evidence="1">The sequence shown here is derived from an EMBL/GenBank/DDBJ whole genome shotgun (WGS) entry which is preliminary data.</text>
</comment>
<evidence type="ECO:0000313" key="1">
    <source>
        <dbReference type="EMBL" id="GHO46886.1"/>
    </source>
</evidence>
<organism evidence="1 2">
    <name type="scientific">Ktedonospora formicarum</name>
    <dbReference type="NCBI Taxonomy" id="2778364"/>
    <lineage>
        <taxon>Bacteria</taxon>
        <taxon>Bacillati</taxon>
        <taxon>Chloroflexota</taxon>
        <taxon>Ktedonobacteria</taxon>
        <taxon>Ktedonobacterales</taxon>
        <taxon>Ktedonobacteraceae</taxon>
        <taxon>Ktedonospora</taxon>
    </lineage>
</organism>